<sequence>MLRILSFFLLVLVGALVFSWLADNPGTVSLNWLGNEVQTSVTVFIIVLALFVLAVLLAVWLIGLLFKTPGSVGSWWSGRKRDRGYAALSQGIIAAGAGDAVLARRMAKRSEKFLGARREPLVRFLDAQTAMIEGDHARARSAFEQMERDPETRLLALRGLYLEAERTGDSTAARYYAERAARVAPQLPWAGGAVLEAKSVEGDYEGALAILEARREARLIDRNESKRMRAVLLTGKAMDLAEKDPAAAKTAAVEATKLAPDLVPAAIAAARAMFRLGDLRGGSKILETAWTNSAHPEIADTYVNARPGDSVADRIKRAERLRDLKPGNVESHMALAHAALDARDFALARRQALAAVAAEPRQSGYLLLADIEEEETGQIGRVREWLARAIRAPRDPVWMADGYVAEHWAPVSPVTGRLDAFQWKVPPERPSGALGPVIENAPGDEAKTVGGGGAIAHEAAPAAGTGAAAGTNGAAKVAVPAPDAPDAKAGKSAVEATAATRTGAAASVPAGEPAPARA</sequence>
<dbReference type="Proteomes" id="UP001163223">
    <property type="component" value="Chromosome"/>
</dbReference>
<reference evidence="1" key="1">
    <citation type="submission" date="2022-11" db="EMBL/GenBank/DDBJ databases">
        <title>beta-Carotene-producing bacterium, Jeongeuplla avenae sp. nov., alleviates the salt stress of Arabidopsis seedlings.</title>
        <authorList>
            <person name="Jiang L."/>
            <person name="Lee J."/>
        </authorList>
    </citation>
    <scope>NUCLEOTIDE SEQUENCE</scope>
    <source>
        <strain evidence="1">DY_R2A_6</strain>
    </source>
</reference>
<keyword evidence="2" id="KW-1185">Reference proteome</keyword>
<evidence type="ECO:0000313" key="2">
    <source>
        <dbReference type="Proteomes" id="UP001163223"/>
    </source>
</evidence>
<accession>A0ACD4NKN6</accession>
<protein>
    <submittedName>
        <fullName evidence="1">Heme biosynthesis protein HemY</fullName>
    </submittedName>
</protein>
<name>A0ACD4NKN6_9HYPH</name>
<dbReference type="EMBL" id="CP113520">
    <property type="protein sequence ID" value="WAJ27492.1"/>
    <property type="molecule type" value="Genomic_DNA"/>
</dbReference>
<evidence type="ECO:0000313" key="1">
    <source>
        <dbReference type="EMBL" id="WAJ27492.1"/>
    </source>
</evidence>
<organism evidence="1 2">
    <name type="scientific">Antarcticirhabdus aurantiaca</name>
    <dbReference type="NCBI Taxonomy" id="2606717"/>
    <lineage>
        <taxon>Bacteria</taxon>
        <taxon>Pseudomonadati</taxon>
        <taxon>Pseudomonadota</taxon>
        <taxon>Alphaproteobacteria</taxon>
        <taxon>Hyphomicrobiales</taxon>
        <taxon>Aurantimonadaceae</taxon>
        <taxon>Antarcticirhabdus</taxon>
    </lineage>
</organism>
<gene>
    <name evidence="1" type="ORF">OXU80_22015</name>
</gene>
<proteinExistence type="predicted"/>